<evidence type="ECO:0000313" key="5">
    <source>
        <dbReference type="Proteomes" id="UP000233256"/>
    </source>
</evidence>
<dbReference type="Pfam" id="PF01740">
    <property type="entry name" value="STAS"/>
    <property type="match status" value="1"/>
</dbReference>
<feature type="domain" description="STAS" evidence="3">
    <location>
        <begin position="14"/>
        <end position="123"/>
    </location>
</feature>
<evidence type="ECO:0000256" key="2">
    <source>
        <dbReference type="RuleBase" id="RU003749"/>
    </source>
</evidence>
<proteinExistence type="inferred from homology"/>
<dbReference type="Proteomes" id="UP000233256">
    <property type="component" value="Unassembled WGS sequence"/>
</dbReference>
<dbReference type="NCBIfam" id="TIGR00377">
    <property type="entry name" value="ant_ant_sig"/>
    <property type="match status" value="1"/>
</dbReference>
<dbReference type="PANTHER" id="PTHR33495:SF2">
    <property type="entry name" value="ANTI-SIGMA FACTOR ANTAGONIST TM_1081-RELATED"/>
    <property type="match status" value="1"/>
</dbReference>
<name>A0A2N1PUP3_9BACT</name>
<dbReference type="InterPro" id="IPR002645">
    <property type="entry name" value="STAS_dom"/>
</dbReference>
<evidence type="ECO:0000256" key="1">
    <source>
        <dbReference type="ARBA" id="ARBA00009013"/>
    </source>
</evidence>
<dbReference type="CDD" id="cd07043">
    <property type="entry name" value="STAS_anti-anti-sigma_factors"/>
    <property type="match status" value="1"/>
</dbReference>
<dbReference type="SUPFAM" id="SSF52091">
    <property type="entry name" value="SpoIIaa-like"/>
    <property type="match status" value="1"/>
</dbReference>
<dbReference type="Gene3D" id="3.30.750.24">
    <property type="entry name" value="STAS domain"/>
    <property type="match status" value="1"/>
</dbReference>
<dbReference type="GO" id="GO:0043856">
    <property type="term" value="F:anti-sigma factor antagonist activity"/>
    <property type="evidence" value="ECO:0007669"/>
    <property type="project" value="InterPro"/>
</dbReference>
<dbReference type="AlphaFoldDB" id="A0A2N1PUP3"/>
<dbReference type="EMBL" id="PGXC01000001">
    <property type="protein sequence ID" value="PKK92073.1"/>
    <property type="molecule type" value="Genomic_DNA"/>
</dbReference>
<accession>A0A2N1PUP3</accession>
<evidence type="ECO:0000313" key="4">
    <source>
        <dbReference type="EMBL" id="PKK92073.1"/>
    </source>
</evidence>
<gene>
    <name evidence="4" type="ORF">CVV64_01255</name>
</gene>
<dbReference type="PROSITE" id="PS50801">
    <property type="entry name" value="STAS"/>
    <property type="match status" value="1"/>
</dbReference>
<comment type="caution">
    <text evidence="4">The sequence shown here is derived from an EMBL/GenBank/DDBJ whole genome shotgun (WGS) entry which is preliminary data.</text>
</comment>
<organism evidence="4 5">
    <name type="scientific">Candidatus Wallbacteria bacterium HGW-Wallbacteria-1</name>
    <dbReference type="NCBI Taxonomy" id="2013854"/>
    <lineage>
        <taxon>Bacteria</taxon>
        <taxon>Candidatus Walliibacteriota</taxon>
    </lineage>
</organism>
<comment type="similarity">
    <text evidence="1 2">Belongs to the anti-sigma-factor antagonist family.</text>
</comment>
<protein>
    <recommendedName>
        <fullName evidence="2">Anti-sigma factor antagonist</fullName>
    </recommendedName>
</protein>
<evidence type="ECO:0000259" key="3">
    <source>
        <dbReference type="PROSITE" id="PS50801"/>
    </source>
</evidence>
<reference evidence="4 5" key="1">
    <citation type="journal article" date="2017" name="ISME J.">
        <title>Potential for microbial H2 and metal transformations associated with novel bacteria and archaea in deep terrestrial subsurface sediments.</title>
        <authorList>
            <person name="Hernsdorf A.W."/>
            <person name="Amano Y."/>
            <person name="Miyakawa K."/>
            <person name="Ise K."/>
            <person name="Suzuki Y."/>
            <person name="Anantharaman K."/>
            <person name="Probst A."/>
            <person name="Burstein D."/>
            <person name="Thomas B.C."/>
            <person name="Banfield J.F."/>
        </authorList>
    </citation>
    <scope>NUCLEOTIDE SEQUENCE [LARGE SCALE GENOMIC DNA]</scope>
    <source>
        <strain evidence="4">HGW-Wallbacteria-1</strain>
    </source>
</reference>
<dbReference type="InterPro" id="IPR036513">
    <property type="entry name" value="STAS_dom_sf"/>
</dbReference>
<sequence>MRRYEMNEREQRISFKVTDHSETTAVIEMSGDLDMYTLPDAKNKVSELIESGKKYLVMDLTGIQYVDSSGLGFFIGTLKKLRDKSGDMKLINLNNYIHGIFKLIHLHYIIEVCESLDEALVKFGETKA</sequence>
<dbReference type="PANTHER" id="PTHR33495">
    <property type="entry name" value="ANTI-SIGMA FACTOR ANTAGONIST TM_1081-RELATED-RELATED"/>
    <property type="match status" value="1"/>
</dbReference>
<dbReference type="InterPro" id="IPR003658">
    <property type="entry name" value="Anti-sigma_ant"/>
</dbReference>